<proteinExistence type="predicted"/>
<evidence type="ECO:0000256" key="1">
    <source>
        <dbReference type="SAM" id="MobiDB-lite"/>
    </source>
</evidence>
<keyword evidence="3" id="KW-1185">Reference proteome</keyword>
<comment type="caution">
    <text evidence="2">The sequence shown here is derived from an EMBL/GenBank/DDBJ whole genome shotgun (WGS) entry which is preliminary data.</text>
</comment>
<reference evidence="2 3" key="1">
    <citation type="submission" date="2019-10" db="EMBL/GenBank/DDBJ databases">
        <title>Whole genome shotgun sequence of Acrocarpospora corrugata NBRC 13972.</title>
        <authorList>
            <person name="Ichikawa N."/>
            <person name="Kimura A."/>
            <person name="Kitahashi Y."/>
            <person name="Komaki H."/>
            <person name="Oguchi A."/>
        </authorList>
    </citation>
    <scope>NUCLEOTIDE SEQUENCE [LARGE SCALE GENOMIC DNA]</scope>
    <source>
        <strain evidence="2 3">NBRC 13972</strain>
    </source>
</reference>
<dbReference type="Proteomes" id="UP000334990">
    <property type="component" value="Unassembled WGS sequence"/>
</dbReference>
<evidence type="ECO:0000313" key="3">
    <source>
        <dbReference type="Proteomes" id="UP000334990"/>
    </source>
</evidence>
<dbReference type="AlphaFoldDB" id="A0A5M3VXG8"/>
<protein>
    <submittedName>
        <fullName evidence="2">Uncharacterized protein</fullName>
    </submittedName>
</protein>
<dbReference type="EMBL" id="BLAD01000040">
    <property type="protein sequence ID" value="GER99490.1"/>
    <property type="molecule type" value="Genomic_DNA"/>
</dbReference>
<feature type="compositionally biased region" description="Polar residues" evidence="1">
    <location>
        <begin position="134"/>
        <end position="146"/>
    </location>
</feature>
<evidence type="ECO:0000313" key="2">
    <source>
        <dbReference type="EMBL" id="GER99490.1"/>
    </source>
</evidence>
<organism evidence="2 3">
    <name type="scientific">Acrocarpospora corrugata</name>
    <dbReference type="NCBI Taxonomy" id="35763"/>
    <lineage>
        <taxon>Bacteria</taxon>
        <taxon>Bacillati</taxon>
        <taxon>Actinomycetota</taxon>
        <taxon>Actinomycetes</taxon>
        <taxon>Streptosporangiales</taxon>
        <taxon>Streptosporangiaceae</taxon>
        <taxon>Acrocarpospora</taxon>
    </lineage>
</organism>
<name>A0A5M3VXG8_9ACTN</name>
<sequence>MAALLAAVIGWFVIPRAMSPWVNVEYAKDSDRPAQDQAEIIAAGDAMGLGLAAADLAGRDRDLSDRDLLLRVAERWAGQVQGLDEITMIRAVVTPDGRLALPSVPPVVGAGDAARVPGRHGGEAPSGSFHRPSASCTMSGNPTTPWSRMHPESRW</sequence>
<accession>A0A5M3VXG8</accession>
<feature type="region of interest" description="Disordered" evidence="1">
    <location>
        <begin position="116"/>
        <end position="155"/>
    </location>
</feature>
<gene>
    <name evidence="2" type="ORF">Acor_15540</name>
</gene>